<evidence type="ECO:0000256" key="6">
    <source>
        <dbReference type="PROSITE-ProRule" id="PRU01373"/>
    </source>
</evidence>
<evidence type="ECO:0000256" key="5">
    <source>
        <dbReference type="ARBA" id="ARBA00023316"/>
    </source>
</evidence>
<organism evidence="10 11">
    <name type="scientific">Microbacterium barkeri</name>
    <dbReference type="NCBI Taxonomy" id="33917"/>
    <lineage>
        <taxon>Bacteria</taxon>
        <taxon>Bacillati</taxon>
        <taxon>Actinomycetota</taxon>
        <taxon>Actinomycetes</taxon>
        <taxon>Micrococcales</taxon>
        <taxon>Microbacteriaceae</taxon>
        <taxon>Microbacterium</taxon>
    </lineage>
</organism>
<gene>
    <name evidence="10" type="ORF">GCM10017576_29700</name>
</gene>
<dbReference type="InterPro" id="IPR005490">
    <property type="entry name" value="LD_TPept_cat_dom"/>
</dbReference>
<dbReference type="RefSeq" id="WP_271174517.1">
    <property type="nucleotide sequence ID" value="NZ_BSEJ01000018.1"/>
</dbReference>
<dbReference type="Proteomes" id="UP001142462">
    <property type="component" value="Unassembled WGS sequence"/>
</dbReference>
<evidence type="ECO:0000256" key="8">
    <source>
        <dbReference type="SAM" id="Phobius"/>
    </source>
</evidence>
<comment type="pathway">
    <text evidence="1 6">Cell wall biogenesis; peptidoglycan biosynthesis.</text>
</comment>
<evidence type="ECO:0000256" key="3">
    <source>
        <dbReference type="ARBA" id="ARBA00022960"/>
    </source>
</evidence>
<protein>
    <recommendedName>
        <fullName evidence="9">L,D-TPase catalytic domain-containing protein</fullName>
    </recommendedName>
</protein>
<name>A0A9W6H6F5_9MICO</name>
<proteinExistence type="predicted"/>
<keyword evidence="3 6" id="KW-0133">Cell shape</keyword>
<accession>A0A9W6H6F5</accession>
<dbReference type="SUPFAM" id="SSF141523">
    <property type="entry name" value="L,D-transpeptidase catalytic domain-like"/>
    <property type="match status" value="1"/>
</dbReference>
<evidence type="ECO:0000256" key="7">
    <source>
        <dbReference type="SAM" id="MobiDB-lite"/>
    </source>
</evidence>
<comment type="caution">
    <text evidence="10">The sequence shown here is derived from an EMBL/GenBank/DDBJ whole genome shotgun (WGS) entry which is preliminary data.</text>
</comment>
<dbReference type="GO" id="GO:0071555">
    <property type="term" value="P:cell wall organization"/>
    <property type="evidence" value="ECO:0007669"/>
    <property type="project" value="UniProtKB-UniRule"/>
</dbReference>
<dbReference type="GO" id="GO:0005576">
    <property type="term" value="C:extracellular region"/>
    <property type="evidence" value="ECO:0007669"/>
    <property type="project" value="TreeGrafter"/>
</dbReference>
<keyword evidence="2" id="KW-0808">Transferase</keyword>
<dbReference type="PANTHER" id="PTHR30582:SF2">
    <property type="entry name" value="L,D-TRANSPEPTIDASE YCIB-RELATED"/>
    <property type="match status" value="1"/>
</dbReference>
<evidence type="ECO:0000313" key="10">
    <source>
        <dbReference type="EMBL" id="GLJ62839.1"/>
    </source>
</evidence>
<sequence>MTDLATKPAPGADDAGDAAAAAAAPVEWAPAEPEPRKRRLGLWIGIPAALLLAGAGACSAILIAPGVEAAGADIGWQTPGAAGEAIAAGIADTEVTITTAAGEATFTGAELGASVDAQAVAEKAFGDHPLWNVGAWNPGAVPVDVAVDVDTALAAVEAEIPGIFTAPVNAEVTYDEGAGTYSVVDAKAGSGIDVDALAADISRALSAGGDVSVEAQASEVEADITTAEAQAQAEALNGLIHDAGFYVEDEKVVGIDPAQAASWVQVSSEGEEISLSVDQQAVAAAVAETVASLPEKVNREVVNEEIVTNSAGDHLRTIQEGQNGWGLESTDGIAEKFAEQLAGGNGVYQLPVKEIPFETTLLHRWIEVDKSAGTTILYENDKVVDTYAIALGKPGHDTQEGRFTVYGQLTIQDMGSCDAEGNYVPGGSFDYCTADVPWVTYFNGDQGFHGTYWHSNFGAGAYMSHGCVNMTIAAAERVYYFAQTGTEVWVHA</sequence>
<dbReference type="GO" id="GO:0016740">
    <property type="term" value="F:transferase activity"/>
    <property type="evidence" value="ECO:0007669"/>
    <property type="project" value="UniProtKB-KW"/>
</dbReference>
<evidence type="ECO:0000313" key="11">
    <source>
        <dbReference type="Proteomes" id="UP001142462"/>
    </source>
</evidence>
<dbReference type="EMBL" id="BSEJ01000018">
    <property type="protein sequence ID" value="GLJ62839.1"/>
    <property type="molecule type" value="Genomic_DNA"/>
</dbReference>
<dbReference type="InterPro" id="IPR050979">
    <property type="entry name" value="LD-transpeptidase"/>
</dbReference>
<dbReference type="GO" id="GO:0071972">
    <property type="term" value="F:peptidoglycan L,D-transpeptidase activity"/>
    <property type="evidence" value="ECO:0007669"/>
    <property type="project" value="TreeGrafter"/>
</dbReference>
<dbReference type="InterPro" id="IPR038063">
    <property type="entry name" value="Transpep_catalytic_dom"/>
</dbReference>
<feature type="active site" description="Proton donor/acceptor" evidence="6">
    <location>
        <position position="449"/>
    </location>
</feature>
<dbReference type="CDD" id="cd16913">
    <property type="entry name" value="YkuD_like"/>
    <property type="match status" value="1"/>
</dbReference>
<evidence type="ECO:0000256" key="1">
    <source>
        <dbReference type="ARBA" id="ARBA00004752"/>
    </source>
</evidence>
<keyword evidence="8" id="KW-0472">Membrane</keyword>
<reference evidence="10" key="1">
    <citation type="journal article" date="2014" name="Int. J. Syst. Evol. Microbiol.">
        <title>Complete genome sequence of Corynebacterium casei LMG S-19264T (=DSM 44701T), isolated from a smear-ripened cheese.</title>
        <authorList>
            <consortium name="US DOE Joint Genome Institute (JGI-PGF)"/>
            <person name="Walter F."/>
            <person name="Albersmeier A."/>
            <person name="Kalinowski J."/>
            <person name="Ruckert C."/>
        </authorList>
    </citation>
    <scope>NUCLEOTIDE SEQUENCE</scope>
    <source>
        <strain evidence="10">VKM Ac-1020</strain>
    </source>
</reference>
<dbReference type="AlphaFoldDB" id="A0A9W6H6F5"/>
<evidence type="ECO:0000256" key="4">
    <source>
        <dbReference type="ARBA" id="ARBA00022984"/>
    </source>
</evidence>
<feature type="region of interest" description="Disordered" evidence="7">
    <location>
        <begin position="1"/>
        <end position="34"/>
    </location>
</feature>
<dbReference type="Pfam" id="PF03734">
    <property type="entry name" value="YkuD"/>
    <property type="match status" value="1"/>
</dbReference>
<dbReference type="GO" id="GO:0008360">
    <property type="term" value="P:regulation of cell shape"/>
    <property type="evidence" value="ECO:0007669"/>
    <property type="project" value="UniProtKB-UniRule"/>
</dbReference>
<keyword evidence="8" id="KW-1133">Transmembrane helix</keyword>
<feature type="transmembrane region" description="Helical" evidence="8">
    <location>
        <begin position="40"/>
        <end position="64"/>
    </location>
</feature>
<feature type="domain" description="L,D-TPase catalytic" evidence="9">
    <location>
        <begin position="364"/>
        <end position="491"/>
    </location>
</feature>
<keyword evidence="5 6" id="KW-0961">Cell wall biogenesis/degradation</keyword>
<feature type="compositionally biased region" description="Low complexity" evidence="7">
    <location>
        <begin position="8"/>
        <end position="31"/>
    </location>
</feature>
<keyword evidence="4 6" id="KW-0573">Peptidoglycan synthesis</keyword>
<evidence type="ECO:0000259" key="9">
    <source>
        <dbReference type="PROSITE" id="PS52029"/>
    </source>
</evidence>
<keyword evidence="11" id="KW-1185">Reference proteome</keyword>
<dbReference type="PROSITE" id="PS52029">
    <property type="entry name" value="LD_TPASE"/>
    <property type="match status" value="1"/>
</dbReference>
<reference evidence="10" key="2">
    <citation type="submission" date="2023-01" db="EMBL/GenBank/DDBJ databases">
        <authorList>
            <person name="Sun Q."/>
            <person name="Evtushenko L."/>
        </authorList>
    </citation>
    <scope>NUCLEOTIDE SEQUENCE</scope>
    <source>
        <strain evidence="10">VKM Ac-1020</strain>
    </source>
</reference>
<dbReference type="PANTHER" id="PTHR30582">
    <property type="entry name" value="L,D-TRANSPEPTIDASE"/>
    <property type="match status" value="1"/>
</dbReference>
<evidence type="ECO:0000256" key="2">
    <source>
        <dbReference type="ARBA" id="ARBA00022679"/>
    </source>
</evidence>
<dbReference type="Gene3D" id="2.40.440.10">
    <property type="entry name" value="L,D-transpeptidase catalytic domain-like"/>
    <property type="match status" value="1"/>
</dbReference>
<keyword evidence="8" id="KW-0812">Transmembrane</keyword>
<feature type="active site" description="Nucleophile" evidence="6">
    <location>
        <position position="467"/>
    </location>
</feature>
<dbReference type="GO" id="GO:0018104">
    <property type="term" value="P:peptidoglycan-protein cross-linking"/>
    <property type="evidence" value="ECO:0007669"/>
    <property type="project" value="TreeGrafter"/>
</dbReference>